<dbReference type="AlphaFoldDB" id="A0A165DD70"/>
<evidence type="ECO:0000313" key="1">
    <source>
        <dbReference type="EMBL" id="KZT04607.1"/>
    </source>
</evidence>
<dbReference type="InParanoid" id="A0A165DD70"/>
<gene>
    <name evidence="1" type="ORF">LAESUDRAFT_727779</name>
</gene>
<dbReference type="Proteomes" id="UP000076871">
    <property type="component" value="Unassembled WGS sequence"/>
</dbReference>
<evidence type="ECO:0000313" key="2">
    <source>
        <dbReference type="Proteomes" id="UP000076871"/>
    </source>
</evidence>
<keyword evidence="2" id="KW-1185">Reference proteome</keyword>
<protein>
    <submittedName>
        <fullName evidence="1">Uncharacterized protein</fullName>
    </submittedName>
</protein>
<sequence>MGSIVTAASDTASALRENVHLSQLNQDKVPVLYPRGTPSGKAEEEYIASLTIQANAAAKSLACGSILAGQSSEADEYGDVAFWLGEGDYGVGHESQVLEALRLEGQLNAETKVIHMDLSSETQLPSTLRLPSLTEETKALIELLSQLRDVHCFRIENMSGSNGLVAYVLLGQRGHGWVGLLGIGVWT</sequence>
<name>A0A165DD70_9APHY</name>
<dbReference type="RefSeq" id="XP_040762347.1">
    <property type="nucleotide sequence ID" value="XM_040909286.1"/>
</dbReference>
<dbReference type="GeneID" id="63826315"/>
<proteinExistence type="predicted"/>
<dbReference type="EMBL" id="KV427635">
    <property type="protein sequence ID" value="KZT04607.1"/>
    <property type="molecule type" value="Genomic_DNA"/>
</dbReference>
<organism evidence="1 2">
    <name type="scientific">Laetiporus sulphureus 93-53</name>
    <dbReference type="NCBI Taxonomy" id="1314785"/>
    <lineage>
        <taxon>Eukaryota</taxon>
        <taxon>Fungi</taxon>
        <taxon>Dikarya</taxon>
        <taxon>Basidiomycota</taxon>
        <taxon>Agaricomycotina</taxon>
        <taxon>Agaricomycetes</taxon>
        <taxon>Polyporales</taxon>
        <taxon>Laetiporus</taxon>
    </lineage>
</organism>
<dbReference type="OrthoDB" id="10261040at2759"/>
<reference evidence="1 2" key="1">
    <citation type="journal article" date="2016" name="Mol. Biol. Evol.">
        <title>Comparative Genomics of Early-Diverging Mushroom-Forming Fungi Provides Insights into the Origins of Lignocellulose Decay Capabilities.</title>
        <authorList>
            <person name="Nagy L.G."/>
            <person name="Riley R."/>
            <person name="Tritt A."/>
            <person name="Adam C."/>
            <person name="Daum C."/>
            <person name="Floudas D."/>
            <person name="Sun H."/>
            <person name="Yadav J.S."/>
            <person name="Pangilinan J."/>
            <person name="Larsson K.H."/>
            <person name="Matsuura K."/>
            <person name="Barry K."/>
            <person name="Labutti K."/>
            <person name="Kuo R."/>
            <person name="Ohm R.A."/>
            <person name="Bhattacharya S.S."/>
            <person name="Shirouzu T."/>
            <person name="Yoshinaga Y."/>
            <person name="Martin F.M."/>
            <person name="Grigoriev I.V."/>
            <person name="Hibbett D.S."/>
        </authorList>
    </citation>
    <scope>NUCLEOTIDE SEQUENCE [LARGE SCALE GENOMIC DNA]</scope>
    <source>
        <strain evidence="1 2">93-53</strain>
    </source>
</reference>
<accession>A0A165DD70</accession>